<dbReference type="Proteomes" id="UP000568050">
    <property type="component" value="Unassembled WGS sequence"/>
</dbReference>
<name>A0A839QR90_9MICO</name>
<evidence type="ECO:0000313" key="2">
    <source>
        <dbReference type="EMBL" id="MBB3022983.1"/>
    </source>
</evidence>
<feature type="transmembrane region" description="Helical" evidence="1">
    <location>
        <begin position="75"/>
        <end position="94"/>
    </location>
</feature>
<reference evidence="2 3" key="1">
    <citation type="submission" date="2020-08" db="EMBL/GenBank/DDBJ databases">
        <title>Sequencing the genomes of 1000 actinobacteria strains.</title>
        <authorList>
            <person name="Klenk H.-P."/>
        </authorList>
    </citation>
    <scope>NUCLEOTIDE SEQUENCE [LARGE SCALE GENOMIC DNA]</scope>
    <source>
        <strain evidence="2 3">DSM 23040</strain>
    </source>
</reference>
<keyword evidence="1" id="KW-0472">Membrane</keyword>
<sequence>MIRRPSSPAAAGIIAGLIAFAVNAATVIVPAIAAHTADSRTSLSLLDAIMVALSFFALGNGGAIHLIVTGMTGPVTISPVGLTVVFFAVLAFTMRSRARLIEFTRADGGLHPGAIAGLGVIIGAFAAAYTVATMVTMMLITSADVRVTTIPTTLAALVLSLVAGAVGTMASLKRPADGGIPAVGMLALIPHPFDAIIRAIGATVLLLLGLGALLTTVMLAVASPSVMEMFTGLKPGPFGGAVLILAQLLVLPSLIVWAMVVLLGGTVLTGIGTGISLGGATVGVLPVLPVLAALPQPGVFPRWMLALMILPVIAVGMGAVLLARETRPLADEPPLDGREIAVIWGGFVGGLFCVLMLLAAFSGGAIGADQLSELGPKLSSLALPLLGIIVLGAGSVAVWELTGLGQRTADATQRLRDRVDASERTDED</sequence>
<keyword evidence="1" id="KW-1133">Transmembrane helix</keyword>
<feature type="transmembrane region" description="Helical" evidence="1">
    <location>
        <begin position="300"/>
        <end position="322"/>
    </location>
</feature>
<feature type="transmembrane region" description="Helical" evidence="1">
    <location>
        <begin position="114"/>
        <end position="140"/>
    </location>
</feature>
<evidence type="ECO:0000313" key="3">
    <source>
        <dbReference type="Proteomes" id="UP000568050"/>
    </source>
</evidence>
<accession>A0A839QR90</accession>
<comment type="caution">
    <text evidence="2">The sequence shown here is derived from an EMBL/GenBank/DDBJ whole genome shotgun (WGS) entry which is preliminary data.</text>
</comment>
<feature type="transmembrane region" description="Helical" evidence="1">
    <location>
        <begin position="152"/>
        <end position="172"/>
    </location>
</feature>
<feature type="transmembrane region" description="Helical" evidence="1">
    <location>
        <begin position="275"/>
        <end position="294"/>
    </location>
</feature>
<organism evidence="2 3">
    <name type="scientific">Helcobacillus massiliensis</name>
    <dbReference type="NCBI Taxonomy" id="521392"/>
    <lineage>
        <taxon>Bacteria</taxon>
        <taxon>Bacillati</taxon>
        <taxon>Actinomycetota</taxon>
        <taxon>Actinomycetes</taxon>
        <taxon>Micrococcales</taxon>
        <taxon>Dermabacteraceae</taxon>
        <taxon>Helcobacillus</taxon>
    </lineage>
</organism>
<proteinExistence type="predicted"/>
<feature type="transmembrane region" description="Helical" evidence="1">
    <location>
        <begin position="238"/>
        <end position="263"/>
    </location>
</feature>
<feature type="transmembrane region" description="Helical" evidence="1">
    <location>
        <begin position="204"/>
        <end position="226"/>
    </location>
</feature>
<keyword evidence="3" id="KW-1185">Reference proteome</keyword>
<dbReference type="EMBL" id="JACHWP010000002">
    <property type="protein sequence ID" value="MBB3022983.1"/>
    <property type="molecule type" value="Genomic_DNA"/>
</dbReference>
<dbReference type="RefSeq" id="WP_183375698.1">
    <property type="nucleotide sequence ID" value="NZ_CBCSFZ010000001.1"/>
</dbReference>
<dbReference type="Pfam" id="PF19877">
    <property type="entry name" value="DUF6350"/>
    <property type="match status" value="1"/>
</dbReference>
<evidence type="ECO:0000256" key="1">
    <source>
        <dbReference type="SAM" id="Phobius"/>
    </source>
</evidence>
<keyword evidence="1" id="KW-0812">Transmembrane</keyword>
<feature type="transmembrane region" description="Helical" evidence="1">
    <location>
        <begin position="381"/>
        <end position="399"/>
    </location>
</feature>
<dbReference type="InterPro" id="IPR045931">
    <property type="entry name" value="DUF6350"/>
</dbReference>
<gene>
    <name evidence="2" type="ORF">FHX50_001266</name>
</gene>
<feature type="transmembrane region" description="Helical" evidence="1">
    <location>
        <begin position="48"/>
        <end position="68"/>
    </location>
</feature>
<protein>
    <submittedName>
        <fullName evidence="2">Uncharacterized protein</fullName>
    </submittedName>
</protein>
<dbReference type="AlphaFoldDB" id="A0A839QR90"/>
<feature type="transmembrane region" description="Helical" evidence="1">
    <location>
        <begin position="342"/>
        <end position="361"/>
    </location>
</feature>